<sequence length="98" mass="11216">MPLRLFVVRFSTPSVPVILIKHWGTVPLMELSNKSRASRYVALHIELGMLPYNLLLERKMNLMEGRDQLMLARMEGSKLFPDNSKYSTCGIFGSCPWS</sequence>
<dbReference type="AlphaFoldDB" id="A0A5N6RR75"/>
<proteinExistence type="predicted"/>
<gene>
    <name evidence="1" type="ORF">FH972_019618</name>
</gene>
<evidence type="ECO:0000313" key="2">
    <source>
        <dbReference type="Proteomes" id="UP000327013"/>
    </source>
</evidence>
<reference evidence="1 2" key="1">
    <citation type="submission" date="2019-06" db="EMBL/GenBank/DDBJ databases">
        <title>A chromosomal-level reference genome of Carpinus fangiana (Coryloideae, Betulaceae).</title>
        <authorList>
            <person name="Yang X."/>
            <person name="Wang Z."/>
            <person name="Zhang L."/>
            <person name="Hao G."/>
            <person name="Liu J."/>
            <person name="Yang Y."/>
        </authorList>
    </citation>
    <scope>NUCLEOTIDE SEQUENCE [LARGE SCALE GENOMIC DNA]</scope>
    <source>
        <strain evidence="1">Cfa_2016G</strain>
        <tissue evidence="1">Leaf</tissue>
    </source>
</reference>
<dbReference type="EMBL" id="CM017328">
    <property type="protein sequence ID" value="KAE8124762.1"/>
    <property type="molecule type" value="Genomic_DNA"/>
</dbReference>
<accession>A0A5N6RR75</accession>
<protein>
    <submittedName>
        <fullName evidence="1">Uncharacterized protein</fullName>
    </submittedName>
</protein>
<dbReference type="Proteomes" id="UP000327013">
    <property type="component" value="Chromosome 8"/>
</dbReference>
<name>A0A5N6RR75_9ROSI</name>
<evidence type="ECO:0000313" key="1">
    <source>
        <dbReference type="EMBL" id="KAE8124762.1"/>
    </source>
</evidence>
<organism evidence="1 2">
    <name type="scientific">Carpinus fangiana</name>
    <dbReference type="NCBI Taxonomy" id="176857"/>
    <lineage>
        <taxon>Eukaryota</taxon>
        <taxon>Viridiplantae</taxon>
        <taxon>Streptophyta</taxon>
        <taxon>Embryophyta</taxon>
        <taxon>Tracheophyta</taxon>
        <taxon>Spermatophyta</taxon>
        <taxon>Magnoliopsida</taxon>
        <taxon>eudicotyledons</taxon>
        <taxon>Gunneridae</taxon>
        <taxon>Pentapetalae</taxon>
        <taxon>rosids</taxon>
        <taxon>fabids</taxon>
        <taxon>Fagales</taxon>
        <taxon>Betulaceae</taxon>
        <taxon>Carpinus</taxon>
    </lineage>
</organism>
<keyword evidence="2" id="KW-1185">Reference proteome</keyword>